<reference evidence="3 4" key="1">
    <citation type="submission" date="2024-01" db="EMBL/GenBank/DDBJ databases">
        <authorList>
            <person name="Allen C."/>
            <person name="Tagirdzhanova G."/>
        </authorList>
    </citation>
    <scope>NUCLEOTIDE SEQUENCE [LARGE SCALE GENOMIC DNA]</scope>
</reference>
<evidence type="ECO:0000256" key="1">
    <source>
        <dbReference type="SAM" id="Phobius"/>
    </source>
</evidence>
<feature type="chain" id="PRO_5045155752" evidence="2">
    <location>
        <begin position="24"/>
        <end position="355"/>
    </location>
</feature>
<comment type="caution">
    <text evidence="3">The sequence shown here is derived from an EMBL/GenBank/DDBJ whole genome shotgun (WGS) entry which is preliminary data.</text>
</comment>
<protein>
    <submittedName>
        <fullName evidence="3">Uncharacterized protein</fullName>
    </submittedName>
</protein>
<feature type="transmembrane region" description="Helical" evidence="1">
    <location>
        <begin position="317"/>
        <end position="338"/>
    </location>
</feature>
<dbReference type="EMBL" id="CAWUHC010000213">
    <property type="protein sequence ID" value="CAK7237830.1"/>
    <property type="molecule type" value="Genomic_DNA"/>
</dbReference>
<organism evidence="3 4">
    <name type="scientific">Sporothrix bragantina</name>
    <dbReference type="NCBI Taxonomy" id="671064"/>
    <lineage>
        <taxon>Eukaryota</taxon>
        <taxon>Fungi</taxon>
        <taxon>Dikarya</taxon>
        <taxon>Ascomycota</taxon>
        <taxon>Pezizomycotina</taxon>
        <taxon>Sordariomycetes</taxon>
        <taxon>Sordariomycetidae</taxon>
        <taxon>Ophiostomatales</taxon>
        <taxon>Ophiostomataceae</taxon>
        <taxon>Sporothrix</taxon>
    </lineage>
</organism>
<keyword evidence="2" id="KW-0732">Signal</keyword>
<keyword evidence="1" id="KW-0472">Membrane</keyword>
<keyword evidence="1" id="KW-0812">Transmembrane</keyword>
<evidence type="ECO:0000256" key="2">
    <source>
        <dbReference type="SAM" id="SignalP"/>
    </source>
</evidence>
<accession>A0ABP0D3Y9</accession>
<evidence type="ECO:0000313" key="3">
    <source>
        <dbReference type="EMBL" id="CAK7237830.1"/>
    </source>
</evidence>
<feature type="signal peptide" evidence="2">
    <location>
        <begin position="1"/>
        <end position="23"/>
    </location>
</feature>
<dbReference type="Proteomes" id="UP001642406">
    <property type="component" value="Unassembled WGS sequence"/>
</dbReference>
<proteinExistence type="predicted"/>
<keyword evidence="1" id="KW-1133">Transmembrane helix</keyword>
<gene>
    <name evidence="3" type="ORF">SBRCBS47491_010164</name>
</gene>
<keyword evidence="4" id="KW-1185">Reference proteome</keyword>
<feature type="transmembrane region" description="Helical" evidence="1">
    <location>
        <begin position="275"/>
        <end position="297"/>
    </location>
</feature>
<evidence type="ECO:0000313" key="4">
    <source>
        <dbReference type="Proteomes" id="UP001642406"/>
    </source>
</evidence>
<sequence>MHCSKARWRWWVFWQLYLQFGDLDNVCKNYAEMWLEYYEVHSFDTANNVNGENGHEPDSNNGDTGPPLSLVIFLDNSLPLEVPCPHNMDDRAFLQHIARFYYLQKMRKGLLEVMGFKTLGVVEVVEMQGDHNNRVVGRSDTFLGLGRYDGNRIIYFLRKPEAIGRGSRIVRFLREKGVLTEAKRTEHRHNNSWANSRVNSEVNSGANSPVNYDHGCSYTPRPPQPVNFLDNVYNLPFYQLHNALNDSLQDPPDMHTDVDDKVWALNFVSTWHTNFAALAVVAPVIASMIVSIAWPAIAVLKYGEDMQTSVQTGFTVGSYVVTAGAVLIALVTFAASVYDSNTKYTKDLQSQTVRV</sequence>
<name>A0ABP0D3Y9_9PEZI</name>